<dbReference type="PANTHER" id="PTHR28184:SF1">
    <property type="entry name" value="LARGE RIBOSOMAL SUBUNIT PROTEIN ML67"/>
    <property type="match status" value="1"/>
</dbReference>
<keyword evidence="9" id="KW-0175">Coiled coil</keyword>
<comment type="subcellular location">
    <subcellularLocation>
        <location evidence="1">Mitochondrion</location>
    </subcellularLocation>
</comment>
<protein>
    <recommendedName>
        <fullName evidence="8">Large ribosomal subunit protein mL67</fullName>
    </recommendedName>
</protein>
<keyword evidence="12" id="KW-1185">Reference proteome</keyword>
<evidence type="ECO:0000256" key="9">
    <source>
        <dbReference type="SAM" id="Coils"/>
    </source>
</evidence>
<dbReference type="Pfam" id="PF12829">
    <property type="entry name" value="Mhr1"/>
    <property type="match status" value="1"/>
</dbReference>
<dbReference type="STRING" id="236234.A0A1J9QXZ0"/>
<feature type="region of interest" description="Disordered" evidence="10">
    <location>
        <begin position="1"/>
        <end position="24"/>
    </location>
</feature>
<proteinExistence type="inferred from homology"/>
<evidence type="ECO:0000256" key="6">
    <source>
        <dbReference type="ARBA" id="ARBA00023163"/>
    </source>
</evidence>
<keyword evidence="6" id="KW-0804">Transcription</keyword>
<evidence type="ECO:0000256" key="2">
    <source>
        <dbReference type="ARBA" id="ARBA00010741"/>
    </source>
</evidence>
<dbReference type="EMBL" id="MNUE01000032">
    <property type="protein sequence ID" value="OJD33256.1"/>
    <property type="molecule type" value="Genomic_DNA"/>
</dbReference>
<dbReference type="Proteomes" id="UP000183809">
    <property type="component" value="Unassembled WGS sequence"/>
</dbReference>
<keyword evidence="5" id="KW-0496">Mitochondrion</keyword>
<sequence>MVLTRATRAAQIATKRPPPAQKTAEHGRHIFIYNHIRTNQTVYSLHRSLNNADALSQLAYAGKKTIPAKLRKDVWRPLAVVTFTKTVHCLTTYRQLREFRKLHELHWDNNKQYPKLAPERQKEIEQGRTAPTKKERARIIMDQKANSIADLAALLQKYDEEARRRVEQIEAMKRSFLKPMAAAVSERTIHREMVDKAIAEKQSALDEPGLDDSTKARMLEELRDLEREKTPLVEAEAADNAKTSAFELAIEAEVGGLVEIEKQIREAKSSLATKKGRPYSKQRVKELQKEYGKMCKAVQSVWNPEAETDKVFIGKRSTGVDGKPRWLAEGVSIKWADVVDASYAKQWPPKVKHTALEPTRHSMPVSV</sequence>
<keyword evidence="3" id="KW-0689">Ribosomal protein</keyword>
<dbReference type="GeneID" id="31014713"/>
<keyword evidence="4" id="KW-0805">Transcription regulation</keyword>
<evidence type="ECO:0000256" key="10">
    <source>
        <dbReference type="SAM" id="MobiDB-lite"/>
    </source>
</evidence>
<evidence type="ECO:0000256" key="8">
    <source>
        <dbReference type="ARBA" id="ARBA00035185"/>
    </source>
</evidence>
<dbReference type="GO" id="GO:0003735">
    <property type="term" value="F:structural constituent of ribosome"/>
    <property type="evidence" value="ECO:0007669"/>
    <property type="project" value="TreeGrafter"/>
</dbReference>
<evidence type="ECO:0000256" key="4">
    <source>
        <dbReference type="ARBA" id="ARBA00023015"/>
    </source>
</evidence>
<dbReference type="InterPro" id="IPR024629">
    <property type="entry name" value="Ribosomal_mL67"/>
</dbReference>
<dbReference type="OrthoDB" id="5333655at2759"/>
<evidence type="ECO:0000313" key="12">
    <source>
        <dbReference type="Proteomes" id="UP000183809"/>
    </source>
</evidence>
<feature type="coiled-coil region" evidence="9">
    <location>
        <begin position="141"/>
        <end position="175"/>
    </location>
</feature>
<dbReference type="GO" id="GO:0003697">
    <property type="term" value="F:single-stranded DNA binding"/>
    <property type="evidence" value="ECO:0007669"/>
    <property type="project" value="InterPro"/>
</dbReference>
<organism evidence="11 12">
    <name type="scientific">Diplodia corticola</name>
    <dbReference type="NCBI Taxonomy" id="236234"/>
    <lineage>
        <taxon>Eukaryota</taxon>
        <taxon>Fungi</taxon>
        <taxon>Dikarya</taxon>
        <taxon>Ascomycota</taxon>
        <taxon>Pezizomycotina</taxon>
        <taxon>Dothideomycetes</taxon>
        <taxon>Dothideomycetes incertae sedis</taxon>
        <taxon>Botryosphaeriales</taxon>
        <taxon>Botryosphaeriaceae</taxon>
        <taxon>Diplodia</taxon>
    </lineage>
</organism>
<reference evidence="11 12" key="1">
    <citation type="submission" date="2016-10" db="EMBL/GenBank/DDBJ databases">
        <title>Proteomics and genomics reveal pathogen-plant mechanisms compatible with a hemibiotrophic lifestyle of Diplodia corticola.</title>
        <authorList>
            <person name="Fernandes I."/>
            <person name="De Jonge R."/>
            <person name="Van De Peer Y."/>
            <person name="Devreese B."/>
            <person name="Alves A."/>
            <person name="Esteves A.C."/>
        </authorList>
    </citation>
    <scope>NUCLEOTIDE SEQUENCE [LARGE SCALE GENOMIC DNA]</scope>
    <source>
        <strain evidence="11 12">CBS 112549</strain>
    </source>
</reference>
<dbReference type="GO" id="GO:0005739">
    <property type="term" value="C:mitochondrion"/>
    <property type="evidence" value="ECO:0007669"/>
    <property type="project" value="UniProtKB-SubCell"/>
</dbReference>
<dbReference type="PANTHER" id="PTHR28184">
    <property type="entry name" value="MITOCHONDRIAL HOMOLOGOUS RECOMBINATION PROTEIN 1"/>
    <property type="match status" value="1"/>
</dbReference>
<accession>A0A1J9QXZ0</accession>
<comment type="caution">
    <text evidence="11">The sequence shown here is derived from an EMBL/GenBank/DDBJ whole genome shotgun (WGS) entry which is preliminary data.</text>
</comment>
<evidence type="ECO:0000256" key="1">
    <source>
        <dbReference type="ARBA" id="ARBA00004173"/>
    </source>
</evidence>
<evidence type="ECO:0000256" key="7">
    <source>
        <dbReference type="ARBA" id="ARBA00023274"/>
    </source>
</evidence>
<evidence type="ECO:0000313" key="11">
    <source>
        <dbReference type="EMBL" id="OJD33256.1"/>
    </source>
</evidence>
<evidence type="ECO:0000256" key="5">
    <source>
        <dbReference type="ARBA" id="ARBA00023128"/>
    </source>
</evidence>
<dbReference type="RefSeq" id="XP_020129516.1">
    <property type="nucleotide sequence ID" value="XM_020274452.1"/>
</dbReference>
<gene>
    <name evidence="11" type="ORF">BKCO1_3200060</name>
</gene>
<dbReference type="GO" id="GO:1990904">
    <property type="term" value="C:ribonucleoprotein complex"/>
    <property type="evidence" value="ECO:0007669"/>
    <property type="project" value="UniProtKB-KW"/>
</dbReference>
<evidence type="ECO:0000256" key="3">
    <source>
        <dbReference type="ARBA" id="ARBA00022980"/>
    </source>
</evidence>
<comment type="similarity">
    <text evidence="2">Belongs to the mitochondrion-specific ribosomal protein mL67 family.</text>
</comment>
<name>A0A1J9QXZ0_9PEZI</name>
<dbReference type="GO" id="GO:0000150">
    <property type="term" value="F:DNA strand exchange activity"/>
    <property type="evidence" value="ECO:0007669"/>
    <property type="project" value="InterPro"/>
</dbReference>
<dbReference type="AlphaFoldDB" id="A0A1J9QXZ0"/>
<keyword evidence="7" id="KW-0687">Ribonucleoprotein</keyword>
<dbReference type="GO" id="GO:0005840">
    <property type="term" value="C:ribosome"/>
    <property type="evidence" value="ECO:0007669"/>
    <property type="project" value="UniProtKB-KW"/>
</dbReference>